<reference evidence="5 6" key="1">
    <citation type="submission" date="2020-04" db="EMBL/GenBank/DDBJ databases">
        <authorList>
            <person name="Alioto T."/>
            <person name="Alioto T."/>
            <person name="Gomez Garrido J."/>
        </authorList>
    </citation>
    <scope>NUCLEOTIDE SEQUENCE [LARGE SCALE GENOMIC DNA]</scope>
</reference>
<dbReference type="Proteomes" id="UP000494165">
    <property type="component" value="Unassembled WGS sequence"/>
</dbReference>
<keyword evidence="6" id="KW-1185">Reference proteome</keyword>
<evidence type="ECO:0008006" key="7">
    <source>
        <dbReference type="Google" id="ProtNLM"/>
    </source>
</evidence>
<dbReference type="InterPro" id="IPR006671">
    <property type="entry name" value="Cyclin_N"/>
</dbReference>
<name>A0A8S1BN55_9INSE</name>
<comment type="similarity">
    <text evidence="2">Belongs to the cyclin family.</text>
</comment>
<dbReference type="SUPFAM" id="SSF47954">
    <property type="entry name" value="Cyclin-like"/>
    <property type="match status" value="2"/>
</dbReference>
<accession>A0A8S1BN55</accession>
<dbReference type="FunFam" id="1.10.472.10:FF:000003">
    <property type="entry name" value="G1/S-specific cyclin-D2"/>
    <property type="match status" value="1"/>
</dbReference>
<gene>
    <name evidence="5" type="ORF">CLODIP_2_CD08726</name>
</gene>
<dbReference type="EMBL" id="CADEPI010000003">
    <property type="protein sequence ID" value="CAB3360334.1"/>
    <property type="molecule type" value="Genomic_DNA"/>
</dbReference>
<feature type="domain" description="Cyclin C-terminal" evidence="4">
    <location>
        <begin position="188"/>
        <end position="310"/>
    </location>
</feature>
<dbReference type="CDD" id="cd20516">
    <property type="entry name" value="CYCLIN_CCND_rpt2"/>
    <property type="match status" value="1"/>
</dbReference>
<dbReference type="InterPro" id="IPR013763">
    <property type="entry name" value="Cyclin-like_dom"/>
</dbReference>
<dbReference type="OrthoDB" id="306099at2759"/>
<protein>
    <recommendedName>
        <fullName evidence="7">Cyclin N-terminal domain-containing protein</fullName>
    </recommendedName>
</protein>
<evidence type="ECO:0000313" key="5">
    <source>
        <dbReference type="EMBL" id="CAB3360334.1"/>
    </source>
</evidence>
<evidence type="ECO:0000259" key="4">
    <source>
        <dbReference type="SMART" id="SM01332"/>
    </source>
</evidence>
<feature type="domain" description="Cyclin-like" evidence="3">
    <location>
        <begin position="95"/>
        <end position="179"/>
    </location>
</feature>
<sequence>MWPGAGTCERAAEVNIPSCEVHVRGSVRSCAMENNSLLCTESLSVSRGQHDPVIFADQRVLDNLLAEEACTHIEHNYFQTLQKDLTPNMRSVVVGWMMEVCEELSCDQNVYPLAVRLLDLFLSKIPTQRCNLQLLGATCLHVASKLRSTQLISTETMVYYTDNSIKAAEMNKLELLLLVVLGWNVTPVTSSDFVEHILTRVPWSSEKKVLRQHAHVLAQLCCSNADPELVRLRPSAVACGALVAAARGLNIPSKDKVLAHVCHLTKTKEADVLYVVDRVEANVQEHQRTAAMQQQMAQQHQKLVASSSSSGNSSLALDIIIDENDDAEASKPITPTDIQDIYFD</sequence>
<organism evidence="5 6">
    <name type="scientific">Cloeon dipterum</name>
    <dbReference type="NCBI Taxonomy" id="197152"/>
    <lineage>
        <taxon>Eukaryota</taxon>
        <taxon>Metazoa</taxon>
        <taxon>Ecdysozoa</taxon>
        <taxon>Arthropoda</taxon>
        <taxon>Hexapoda</taxon>
        <taxon>Insecta</taxon>
        <taxon>Pterygota</taxon>
        <taxon>Palaeoptera</taxon>
        <taxon>Ephemeroptera</taxon>
        <taxon>Pisciforma</taxon>
        <taxon>Baetidae</taxon>
        <taxon>Cloeon</taxon>
    </lineage>
</organism>
<dbReference type="Gene3D" id="1.10.472.10">
    <property type="entry name" value="Cyclin-like"/>
    <property type="match status" value="2"/>
</dbReference>
<dbReference type="AlphaFoldDB" id="A0A8S1BN55"/>
<keyword evidence="1 2" id="KW-0195">Cyclin</keyword>
<evidence type="ECO:0000256" key="1">
    <source>
        <dbReference type="ARBA" id="ARBA00023127"/>
    </source>
</evidence>
<feature type="domain" description="Cyclin-like" evidence="3">
    <location>
        <begin position="192"/>
        <end position="281"/>
    </location>
</feature>
<dbReference type="Pfam" id="PF02984">
    <property type="entry name" value="Cyclin_C"/>
    <property type="match status" value="1"/>
</dbReference>
<dbReference type="Pfam" id="PF00134">
    <property type="entry name" value="Cyclin_N"/>
    <property type="match status" value="1"/>
</dbReference>
<comment type="caution">
    <text evidence="5">The sequence shown here is derived from an EMBL/GenBank/DDBJ whole genome shotgun (WGS) entry which is preliminary data.</text>
</comment>
<dbReference type="PANTHER" id="PTHR10177">
    <property type="entry name" value="CYCLINS"/>
    <property type="match status" value="1"/>
</dbReference>
<dbReference type="InterPro" id="IPR039361">
    <property type="entry name" value="Cyclin"/>
</dbReference>
<dbReference type="SMART" id="SM01332">
    <property type="entry name" value="Cyclin_C"/>
    <property type="match status" value="1"/>
</dbReference>
<evidence type="ECO:0000313" key="6">
    <source>
        <dbReference type="Proteomes" id="UP000494165"/>
    </source>
</evidence>
<proteinExistence type="inferred from homology"/>
<dbReference type="InterPro" id="IPR004367">
    <property type="entry name" value="Cyclin_C-dom"/>
</dbReference>
<dbReference type="InterPro" id="IPR036915">
    <property type="entry name" value="Cyclin-like_sf"/>
</dbReference>
<evidence type="ECO:0000256" key="2">
    <source>
        <dbReference type="RuleBase" id="RU000383"/>
    </source>
</evidence>
<evidence type="ECO:0000259" key="3">
    <source>
        <dbReference type="SMART" id="SM00385"/>
    </source>
</evidence>
<dbReference type="SMART" id="SM00385">
    <property type="entry name" value="CYCLIN"/>
    <property type="match status" value="2"/>
</dbReference>